<gene>
    <name evidence="2" type="ORF">Agub_g9396</name>
</gene>
<name>A0AAD3DTN7_9CHLO</name>
<protein>
    <submittedName>
        <fullName evidence="2">Uncharacterized protein</fullName>
    </submittedName>
</protein>
<feature type="non-terminal residue" evidence="2">
    <location>
        <position position="130"/>
    </location>
</feature>
<accession>A0AAD3DTN7</accession>
<sequence length="130" mass="14270">GTTPDNVVAMYDGKTARRRSLVDLDVTSANRLTQLKSQLQLRDAYIVSTMPYDLEREVQAKMNEQAALEEYRRVLATSTAAPAIAFLVRLTIEVSLPPSPPPSPPMSPGKKAPPNSPNRPPTRPNIPPRP</sequence>
<dbReference type="Proteomes" id="UP001054857">
    <property type="component" value="Unassembled WGS sequence"/>
</dbReference>
<feature type="compositionally biased region" description="Pro residues" evidence="1">
    <location>
        <begin position="97"/>
        <end position="107"/>
    </location>
</feature>
<dbReference type="EMBL" id="BMAR01000019">
    <property type="protein sequence ID" value="GFR47653.1"/>
    <property type="molecule type" value="Genomic_DNA"/>
</dbReference>
<proteinExistence type="predicted"/>
<feature type="region of interest" description="Disordered" evidence="1">
    <location>
        <begin position="94"/>
        <end position="130"/>
    </location>
</feature>
<evidence type="ECO:0000256" key="1">
    <source>
        <dbReference type="SAM" id="MobiDB-lite"/>
    </source>
</evidence>
<evidence type="ECO:0000313" key="2">
    <source>
        <dbReference type="EMBL" id="GFR47653.1"/>
    </source>
</evidence>
<comment type="caution">
    <text evidence="2">The sequence shown here is derived from an EMBL/GenBank/DDBJ whole genome shotgun (WGS) entry which is preliminary data.</text>
</comment>
<organism evidence="2 3">
    <name type="scientific">Astrephomene gubernaculifera</name>
    <dbReference type="NCBI Taxonomy" id="47775"/>
    <lineage>
        <taxon>Eukaryota</taxon>
        <taxon>Viridiplantae</taxon>
        <taxon>Chlorophyta</taxon>
        <taxon>core chlorophytes</taxon>
        <taxon>Chlorophyceae</taxon>
        <taxon>CS clade</taxon>
        <taxon>Chlamydomonadales</taxon>
        <taxon>Astrephomenaceae</taxon>
        <taxon>Astrephomene</taxon>
    </lineage>
</organism>
<evidence type="ECO:0000313" key="3">
    <source>
        <dbReference type="Proteomes" id="UP001054857"/>
    </source>
</evidence>
<dbReference type="AlphaFoldDB" id="A0AAD3DTN7"/>
<feature type="non-terminal residue" evidence="2">
    <location>
        <position position="1"/>
    </location>
</feature>
<reference evidence="2 3" key="1">
    <citation type="journal article" date="2021" name="Sci. Rep.">
        <title>Genome sequencing of the multicellular alga Astrephomene provides insights into convergent evolution of germ-soma differentiation.</title>
        <authorList>
            <person name="Yamashita S."/>
            <person name="Yamamoto K."/>
            <person name="Matsuzaki R."/>
            <person name="Suzuki S."/>
            <person name="Yamaguchi H."/>
            <person name="Hirooka S."/>
            <person name="Minakuchi Y."/>
            <person name="Miyagishima S."/>
            <person name="Kawachi M."/>
            <person name="Toyoda A."/>
            <person name="Nozaki H."/>
        </authorList>
    </citation>
    <scope>NUCLEOTIDE SEQUENCE [LARGE SCALE GENOMIC DNA]</scope>
    <source>
        <strain evidence="2 3">NIES-4017</strain>
    </source>
</reference>
<feature type="compositionally biased region" description="Pro residues" evidence="1">
    <location>
        <begin position="114"/>
        <end position="130"/>
    </location>
</feature>
<keyword evidence="3" id="KW-1185">Reference proteome</keyword>